<dbReference type="EMBL" id="CP027432">
    <property type="protein sequence ID" value="QCI28610.1"/>
    <property type="molecule type" value="Genomic_DNA"/>
</dbReference>
<protein>
    <submittedName>
        <fullName evidence="2">Uncharacterized protein</fullName>
    </submittedName>
</protein>
<dbReference type="RefSeq" id="WP_123351576.1">
    <property type="nucleotide sequence ID" value="NZ_CP027432.2"/>
</dbReference>
<dbReference type="Proteomes" id="UP000298805">
    <property type="component" value="Chromosome"/>
</dbReference>
<gene>
    <name evidence="1" type="ORF">C6V80_06420</name>
    <name evidence="2" type="ORF">EDC58_0140</name>
</gene>
<dbReference type="Proteomes" id="UP000272781">
    <property type="component" value="Unassembled WGS sequence"/>
</dbReference>
<organism evidence="2 3">
    <name type="scientific">Caminibacter pacificus</name>
    <dbReference type="NCBI Taxonomy" id="1424653"/>
    <lineage>
        <taxon>Bacteria</taxon>
        <taxon>Pseudomonadati</taxon>
        <taxon>Campylobacterota</taxon>
        <taxon>Epsilonproteobacteria</taxon>
        <taxon>Nautiliales</taxon>
        <taxon>Nautiliaceae</taxon>
        <taxon>Caminibacter</taxon>
    </lineage>
</organism>
<reference evidence="4" key="1">
    <citation type="submission" date="2018-03" db="EMBL/GenBank/DDBJ databases">
        <title>A comparative analysis of the Nautiliaceae.</title>
        <authorList>
            <person name="Grosche A."/>
            <person name="Smedile F."/>
            <person name="Vetriani C."/>
        </authorList>
    </citation>
    <scope>NUCLEOTIDE SEQUENCE [LARGE SCALE GENOMIC DNA]</scope>
    <source>
        <strain evidence="4">TB6</strain>
    </source>
</reference>
<sequence>MKKVLFFFVLIGVLFGAEFEYGKGTFSIKGGLFGLSKTVSQDIDVFAFYNHHKNILGTKFFFSYKLAFYKSKSVTNTINTYNSVVSSNTLTNSLTFDYKLQGVDANIVLGRDFYREGGDYLGVGVLLGISGPYIKSKGDDSASSDSDNVDNTLPGYGYLSDSETDFTTYKIGPSVRAQKEILSFLTVYGDAQYAYQMARVKNKEAGIDQYDSGNYLSYDIGVKLQAKAGRKKIWIISFSPKFFVTFGYRYNYWKVKNVEINGVNLIGPADLSFSVEYAYFGLGYDF</sequence>
<accession>A0AAJ4RDN4</accession>
<evidence type="ECO:0000313" key="4">
    <source>
        <dbReference type="Proteomes" id="UP000298805"/>
    </source>
</evidence>
<evidence type="ECO:0000313" key="2">
    <source>
        <dbReference type="EMBL" id="ROR40661.1"/>
    </source>
</evidence>
<evidence type="ECO:0000313" key="1">
    <source>
        <dbReference type="EMBL" id="QCI28610.1"/>
    </source>
</evidence>
<keyword evidence="4" id="KW-1185">Reference proteome</keyword>
<name>A0AAJ4RDN4_9BACT</name>
<reference evidence="2 3" key="2">
    <citation type="submission" date="2018-11" db="EMBL/GenBank/DDBJ databases">
        <title>Genomic Encyclopedia of Type Strains, Phase IV (KMG-IV): sequencing the most valuable type-strain genomes for metagenomic binning, comparative biology and taxonomic classification.</title>
        <authorList>
            <person name="Goeker M."/>
        </authorList>
    </citation>
    <scope>NUCLEOTIDE SEQUENCE [LARGE SCALE GENOMIC DNA]</scope>
    <source>
        <strain evidence="2 3">DSM 27783</strain>
    </source>
</reference>
<proteinExistence type="predicted"/>
<dbReference type="EMBL" id="RJVK01000001">
    <property type="protein sequence ID" value="ROR40661.1"/>
    <property type="molecule type" value="Genomic_DNA"/>
</dbReference>
<dbReference type="AlphaFoldDB" id="A0AAJ4RDN4"/>
<reference evidence="1" key="3">
    <citation type="submission" date="2019-06" db="EMBL/GenBank/DDBJ databases">
        <title>A comparative analysis of the Nautiliaceae.</title>
        <authorList>
            <person name="Grosche A."/>
            <person name="Smedile F."/>
            <person name="Vetriani C."/>
        </authorList>
    </citation>
    <scope>NUCLEOTIDE SEQUENCE</scope>
    <source>
        <strain evidence="1">TB6</strain>
    </source>
</reference>
<evidence type="ECO:0000313" key="3">
    <source>
        <dbReference type="Proteomes" id="UP000272781"/>
    </source>
</evidence>